<dbReference type="EC" id="3.1.4.3" evidence="2"/>
<feature type="domain" description="Bacterial phospholipase C C-terminal" evidence="6">
    <location>
        <begin position="647"/>
        <end position="740"/>
    </location>
</feature>
<keyword evidence="8" id="KW-1185">Reference proteome</keyword>
<keyword evidence="5" id="KW-0732">Signal</keyword>
<feature type="domain" description="Bacterial phospholipase C C-terminal" evidence="6">
    <location>
        <begin position="750"/>
        <end position="834"/>
    </location>
</feature>
<evidence type="ECO:0000256" key="3">
    <source>
        <dbReference type="ARBA" id="ARBA00022801"/>
    </source>
</evidence>
<evidence type="ECO:0000259" key="6">
    <source>
        <dbReference type="Pfam" id="PF05506"/>
    </source>
</evidence>
<accession>A0A953L960</accession>
<dbReference type="InterPro" id="IPR017767">
    <property type="entry name" value="PC-PLC"/>
</dbReference>
<dbReference type="AlphaFoldDB" id="A0A953L960"/>
<feature type="coiled-coil region" evidence="4">
    <location>
        <begin position="295"/>
        <end position="336"/>
    </location>
</feature>
<reference evidence="7" key="1">
    <citation type="submission" date="2021-06" db="EMBL/GenBank/DDBJ databases">
        <title>44 bacteria genomes isolated from Dapeng, Shenzhen.</title>
        <authorList>
            <person name="Zheng W."/>
            <person name="Yu S."/>
            <person name="Huang Y."/>
        </authorList>
    </citation>
    <scope>NUCLEOTIDE SEQUENCE</scope>
    <source>
        <strain evidence="7">DP5N28-2</strain>
    </source>
</reference>
<evidence type="ECO:0000256" key="2">
    <source>
        <dbReference type="ARBA" id="ARBA00012018"/>
    </source>
</evidence>
<dbReference type="Proteomes" id="UP000753961">
    <property type="component" value="Unassembled WGS sequence"/>
</dbReference>
<proteinExistence type="inferred from homology"/>
<dbReference type="PANTHER" id="PTHR31956:SF1">
    <property type="entry name" value="NON-SPECIFIC PHOSPHOLIPASE C1"/>
    <property type="match status" value="1"/>
</dbReference>
<gene>
    <name evidence="7" type="ORF">KUV50_10100</name>
</gene>
<feature type="signal peptide" evidence="5">
    <location>
        <begin position="1"/>
        <end position="21"/>
    </location>
</feature>
<evidence type="ECO:0000313" key="8">
    <source>
        <dbReference type="Proteomes" id="UP000753961"/>
    </source>
</evidence>
<dbReference type="NCBIfam" id="TIGR03396">
    <property type="entry name" value="PC_PLC"/>
    <property type="match status" value="1"/>
</dbReference>
<evidence type="ECO:0000256" key="4">
    <source>
        <dbReference type="SAM" id="Coils"/>
    </source>
</evidence>
<evidence type="ECO:0000313" key="7">
    <source>
        <dbReference type="EMBL" id="MBY5958485.1"/>
    </source>
</evidence>
<dbReference type="Pfam" id="PF04185">
    <property type="entry name" value="Phosphoesterase"/>
    <property type="match status" value="2"/>
</dbReference>
<dbReference type="GO" id="GO:0034480">
    <property type="term" value="F:phosphatidylcholine phospholipase C activity"/>
    <property type="evidence" value="ECO:0007669"/>
    <property type="project" value="UniProtKB-EC"/>
</dbReference>
<dbReference type="EMBL" id="JAHVHU010000009">
    <property type="protein sequence ID" value="MBY5958485.1"/>
    <property type="molecule type" value="Genomic_DNA"/>
</dbReference>
<sequence>MTSRRNFIKQAAMLSGSTAFAGVFPSAIQRALAIDPIQDSTYMDAEHIVILMQENRSFDHAFGKLKGVRGFNDPRAIHLPNKNKVWLQTNRKGETYAPFRFDIKNSKATWMSSLPHSWEDMVDARNGGKYDGWLEAKKSWHQDYRDMPLTMGFYDREDLPFYYALADAFTVCDHHFCSSLTGTVANRHYLWTGSMRDPKYRQSKANVHNGDVTYYRWARWKTFPERLEENGVSWSVYQNEISMPCGFEWEEESWLANFTNNNLEWFEQYGVRYATGFQNYLTEVIEKMPERIVVAENNLKKLDEHSEDYAALKKELEELRSHLQSARDNTEKWGRQVFEELSEFEKNIHNKAFCSNIDDPHYHELETLNYSDDGVERQMKVPKGDVLHQFRKEVKNGDLPAVSWVVAPQQFSDHPSVPWYGAWYISEVMNILTEDPEVWKKTIFVVTYDENDGYFDHIPPFVPPETGNPETGQVSHNMDTWQEFARPEDELDRHSNNPSGARWGPVGLGFRVPMVVVSPWSRGGYVNSDVLDHTSTLQLIERVMAKKAKGSLREDNISSWRRLVCGDLSSAFRPYRGDNITFPPPVERDEFVASIHQAQFRALPKGFKALSPSEQKQINEFPGQSPFMPQQEPGIKNSNALNYHMIVDGHLNRSDGVFHLDMEARNYVFGEKTRGVPYLVYAPGTYRKAHSEEYEKSRSWNYAVAPGDHLDDSFPLDYFQDPGYHLRVYGPNGFYREFQGAGDDPALDIRCDYEQDTRNPSRLTGNLEIHFNNPTRMNQKVTLTDLAYGKPPVELTIAPGKQTTVVDLSESHRWYDLKVAVKNPGNLCYHYAGRVETGQDGRTDPQMGGTN</sequence>
<feature type="chain" id="PRO_5037831771" description="phospholipase C" evidence="5">
    <location>
        <begin position="22"/>
        <end position="851"/>
    </location>
</feature>
<comment type="similarity">
    <text evidence="1">Belongs to the bacterial phospholipase C family.</text>
</comment>
<keyword evidence="4" id="KW-0175">Coiled coil</keyword>
<dbReference type="InterPro" id="IPR007312">
    <property type="entry name" value="Phosphoesterase"/>
</dbReference>
<dbReference type="RefSeq" id="WP_222580025.1">
    <property type="nucleotide sequence ID" value="NZ_JAHVHU010000009.1"/>
</dbReference>
<dbReference type="PROSITE" id="PS51318">
    <property type="entry name" value="TAT"/>
    <property type="match status" value="1"/>
</dbReference>
<dbReference type="InterPro" id="IPR006311">
    <property type="entry name" value="TAT_signal"/>
</dbReference>
<organism evidence="7 8">
    <name type="scientific">Membranihabitans marinus</name>
    <dbReference type="NCBI Taxonomy" id="1227546"/>
    <lineage>
        <taxon>Bacteria</taxon>
        <taxon>Pseudomonadati</taxon>
        <taxon>Bacteroidota</taxon>
        <taxon>Saprospiria</taxon>
        <taxon>Saprospirales</taxon>
        <taxon>Saprospiraceae</taxon>
        <taxon>Membranihabitans</taxon>
    </lineage>
</organism>
<keyword evidence="3" id="KW-0378">Hydrolase</keyword>
<evidence type="ECO:0000256" key="1">
    <source>
        <dbReference type="ARBA" id="ARBA00009717"/>
    </source>
</evidence>
<name>A0A953L960_9BACT</name>
<evidence type="ECO:0000256" key="5">
    <source>
        <dbReference type="SAM" id="SignalP"/>
    </source>
</evidence>
<protein>
    <recommendedName>
        <fullName evidence="2">phospholipase C</fullName>
        <ecNumber evidence="2">3.1.4.3</ecNumber>
    </recommendedName>
</protein>
<dbReference type="InterPro" id="IPR008475">
    <property type="entry name" value="PLipase_C_C"/>
</dbReference>
<dbReference type="GO" id="GO:0016042">
    <property type="term" value="P:lipid catabolic process"/>
    <property type="evidence" value="ECO:0007669"/>
    <property type="project" value="InterPro"/>
</dbReference>
<comment type="caution">
    <text evidence="7">The sequence shown here is derived from an EMBL/GenBank/DDBJ whole genome shotgun (WGS) entry which is preliminary data.</text>
</comment>
<dbReference type="InterPro" id="IPR017850">
    <property type="entry name" value="Alkaline_phosphatase_core_sf"/>
</dbReference>
<dbReference type="PANTHER" id="PTHR31956">
    <property type="entry name" value="NON-SPECIFIC PHOSPHOLIPASE C4-RELATED"/>
    <property type="match status" value="1"/>
</dbReference>
<dbReference type="Pfam" id="PF05506">
    <property type="entry name" value="PLipase_C_C"/>
    <property type="match status" value="2"/>
</dbReference>
<dbReference type="Gene3D" id="3.40.720.10">
    <property type="entry name" value="Alkaline Phosphatase, subunit A"/>
    <property type="match status" value="2"/>
</dbReference>